<dbReference type="InterPro" id="IPR002737">
    <property type="entry name" value="MEMO1_fam"/>
</dbReference>
<dbReference type="Proteomes" id="UP000186922">
    <property type="component" value="Unassembled WGS sequence"/>
</dbReference>
<dbReference type="EMBL" id="BDGG01000002">
    <property type="protein sequence ID" value="GAU93595.1"/>
    <property type="molecule type" value="Genomic_DNA"/>
</dbReference>
<reference evidence="2 3" key="1">
    <citation type="journal article" date="2016" name="Nat. Commun.">
        <title>Extremotolerant tardigrade genome and improved radiotolerance of human cultured cells by tardigrade-unique protein.</title>
        <authorList>
            <person name="Hashimoto T."/>
            <person name="Horikawa D.D."/>
            <person name="Saito Y."/>
            <person name="Kuwahara H."/>
            <person name="Kozuka-Hata H."/>
            <person name="Shin-I T."/>
            <person name="Minakuchi Y."/>
            <person name="Ohishi K."/>
            <person name="Motoyama A."/>
            <person name="Aizu T."/>
            <person name="Enomoto A."/>
            <person name="Kondo K."/>
            <person name="Tanaka S."/>
            <person name="Hara Y."/>
            <person name="Koshikawa S."/>
            <person name="Sagara H."/>
            <person name="Miura T."/>
            <person name="Yokobori S."/>
            <person name="Miyagawa K."/>
            <person name="Suzuki Y."/>
            <person name="Kubo T."/>
            <person name="Oyama M."/>
            <person name="Kohara Y."/>
            <person name="Fujiyama A."/>
            <person name="Arakawa K."/>
            <person name="Katayama T."/>
            <person name="Toyoda A."/>
            <person name="Kunieda T."/>
        </authorList>
    </citation>
    <scope>NUCLEOTIDE SEQUENCE [LARGE SCALE GENOMIC DNA]</scope>
    <source>
        <strain evidence="2 3">YOKOZUNA-1</strain>
    </source>
</reference>
<proteinExistence type="inferred from homology"/>
<dbReference type="PANTHER" id="PTHR11060">
    <property type="entry name" value="PROTEIN MEMO1"/>
    <property type="match status" value="1"/>
</dbReference>
<evidence type="ECO:0000313" key="3">
    <source>
        <dbReference type="Proteomes" id="UP000186922"/>
    </source>
</evidence>
<dbReference type="OrthoDB" id="417112at2759"/>
<sequence>MSSTVRRASHAGSWYAKDGRMLHGQLEEWLQAALASNIKHAPARAIIAPHAGYAYSGPCAAFAYGQINPTAVKRIFLLGPSHHVSLDGCALTTVKQYETPLYNIPIDVETTEKLKATGKFQEMSIKMDEEEHSLEMHLPYIAKVMESRQGLYSLVPILVGQLSSKKEEEYGVMFSEYLADSSNLFIISSDFCHWGKRFSYTYANPEWGEIHESIQKLDKMGMDIIERIDAKEFRAYLKQYGNTICGRNPISVFLSTLETFRKTAANSKISLKFVQYTQSSPCRKNTDSSVSYASASLTMK</sequence>
<name>A0A1D1UYU4_RAMVA</name>
<protein>
    <recommendedName>
        <fullName evidence="4">Protein MEMO1</fullName>
    </recommendedName>
</protein>
<evidence type="ECO:0008006" key="4">
    <source>
        <dbReference type="Google" id="ProtNLM"/>
    </source>
</evidence>
<accession>A0A1D1UYU4</accession>
<dbReference type="AlphaFoldDB" id="A0A1D1UYU4"/>
<evidence type="ECO:0000256" key="1">
    <source>
        <dbReference type="ARBA" id="ARBA00006315"/>
    </source>
</evidence>
<dbReference type="STRING" id="947166.A0A1D1UYU4"/>
<dbReference type="Pfam" id="PF01875">
    <property type="entry name" value="Memo"/>
    <property type="match status" value="1"/>
</dbReference>
<keyword evidence="3" id="KW-1185">Reference proteome</keyword>
<dbReference type="HAMAP" id="MF_00055">
    <property type="entry name" value="MEMO1"/>
    <property type="match status" value="1"/>
</dbReference>
<evidence type="ECO:0000313" key="2">
    <source>
        <dbReference type="EMBL" id="GAU93595.1"/>
    </source>
</evidence>
<comment type="similarity">
    <text evidence="1">Belongs to the MEMO1 family.</text>
</comment>
<dbReference type="NCBIfam" id="TIGR04336">
    <property type="entry name" value="AmmeMemoSam_B"/>
    <property type="match status" value="1"/>
</dbReference>
<organism evidence="2 3">
    <name type="scientific">Ramazzottius varieornatus</name>
    <name type="common">Water bear</name>
    <name type="synonym">Tardigrade</name>
    <dbReference type="NCBI Taxonomy" id="947166"/>
    <lineage>
        <taxon>Eukaryota</taxon>
        <taxon>Metazoa</taxon>
        <taxon>Ecdysozoa</taxon>
        <taxon>Tardigrada</taxon>
        <taxon>Eutardigrada</taxon>
        <taxon>Parachela</taxon>
        <taxon>Hypsibioidea</taxon>
        <taxon>Ramazzottiidae</taxon>
        <taxon>Ramazzottius</taxon>
    </lineage>
</organism>
<dbReference type="CDD" id="cd07361">
    <property type="entry name" value="MEMO_like"/>
    <property type="match status" value="1"/>
</dbReference>
<gene>
    <name evidence="2" type="primary">RvY_05515-1</name>
    <name evidence="2" type="synonym">RvY_05515.1</name>
    <name evidence="2" type="ORF">RvY_05515</name>
</gene>
<dbReference type="Gene3D" id="3.40.830.10">
    <property type="entry name" value="LigB-like"/>
    <property type="match status" value="1"/>
</dbReference>
<dbReference type="PANTHER" id="PTHR11060:SF0">
    <property type="entry name" value="PROTEIN MEMO1"/>
    <property type="match status" value="1"/>
</dbReference>
<comment type="caution">
    <text evidence="2">The sequence shown here is derived from an EMBL/GenBank/DDBJ whole genome shotgun (WGS) entry which is preliminary data.</text>
</comment>